<feature type="domain" description="Type ISP restriction-modification enzyme LLaBIII C-terminal specificity" evidence="1">
    <location>
        <begin position="12"/>
        <end position="89"/>
    </location>
</feature>
<evidence type="ECO:0000313" key="2">
    <source>
        <dbReference type="EMBL" id="RAS48560.1"/>
    </source>
</evidence>
<organism evidence="2 3">
    <name type="scientific">Prevotella pallens</name>
    <dbReference type="NCBI Taxonomy" id="60133"/>
    <lineage>
        <taxon>Bacteria</taxon>
        <taxon>Pseudomonadati</taxon>
        <taxon>Bacteroidota</taxon>
        <taxon>Bacteroidia</taxon>
        <taxon>Bacteroidales</taxon>
        <taxon>Prevotellaceae</taxon>
        <taxon>Prevotella</taxon>
    </lineage>
</organism>
<gene>
    <name evidence="2" type="ORF">BC673_101104</name>
</gene>
<dbReference type="InterPro" id="IPR041635">
    <property type="entry name" value="Type_ISP_LLaBIII_C"/>
</dbReference>
<accession>A0ABX9DU76</accession>
<dbReference type="EMBL" id="QLTQ01000001">
    <property type="protein sequence ID" value="RAS48560.1"/>
    <property type="molecule type" value="Genomic_DNA"/>
</dbReference>
<keyword evidence="3" id="KW-1185">Reference proteome</keyword>
<name>A0ABX9DU76_9BACT</name>
<evidence type="ECO:0000313" key="3">
    <source>
        <dbReference type="Proteomes" id="UP000249852"/>
    </source>
</evidence>
<protein>
    <recommendedName>
        <fullName evidence="1">Type ISP restriction-modification enzyme LLaBIII C-terminal specificity domain-containing protein</fullName>
    </recommendedName>
</protein>
<evidence type="ECO:0000259" key="1">
    <source>
        <dbReference type="Pfam" id="PF18135"/>
    </source>
</evidence>
<dbReference type="Pfam" id="PF18135">
    <property type="entry name" value="Type_ISP_C"/>
    <property type="match status" value="1"/>
</dbReference>
<reference evidence="2 3" key="1">
    <citation type="submission" date="2018-06" db="EMBL/GenBank/DDBJ databases">
        <title>Genomic Encyclopedia of Archaeal and Bacterial Type Strains, Phase II (KMG-II): from individual species to whole genera.</title>
        <authorList>
            <person name="Goeker M."/>
        </authorList>
    </citation>
    <scope>NUCLEOTIDE SEQUENCE [LARGE SCALE GENOMIC DNA]</scope>
    <source>
        <strain evidence="2 3">DSM 18710</strain>
    </source>
</reference>
<dbReference type="Proteomes" id="UP000249852">
    <property type="component" value="Unassembled WGS sequence"/>
</dbReference>
<comment type="caution">
    <text evidence="2">The sequence shown here is derived from an EMBL/GenBank/DDBJ whole genome shotgun (WGS) entry which is preliminary data.</text>
</comment>
<sequence>MKQDSYEYFHITDKMRFKNKQDKSTIVYNEYIVLTNIPEKAYRYIVNGKSAIEWIMDRYQVKTDKKSLIKNDCNDWAREHNQPRYIFDLLQLVINLSIQTVDIVESLPKLKFDN</sequence>
<proteinExistence type="predicted"/>